<feature type="signal peptide" evidence="1">
    <location>
        <begin position="1"/>
        <end position="18"/>
    </location>
</feature>
<dbReference type="AlphaFoldDB" id="A0A9P8NT89"/>
<reference evidence="2" key="1">
    <citation type="journal article" date="2021" name="Open Biol.">
        <title>Shared evolutionary footprints suggest mitochondrial oxidative damage underlies multiple complex I losses in fungi.</title>
        <authorList>
            <person name="Schikora-Tamarit M.A."/>
            <person name="Marcet-Houben M."/>
            <person name="Nosek J."/>
            <person name="Gabaldon T."/>
        </authorList>
    </citation>
    <scope>NUCLEOTIDE SEQUENCE</scope>
    <source>
        <strain evidence="2">NCAIM Y.01608</strain>
    </source>
</reference>
<keyword evidence="3" id="KW-1185">Reference proteome</keyword>
<dbReference type="Proteomes" id="UP000788993">
    <property type="component" value="Unassembled WGS sequence"/>
</dbReference>
<organism evidence="2 3">
    <name type="scientific">Ogataea polymorpha</name>
    <dbReference type="NCBI Taxonomy" id="460523"/>
    <lineage>
        <taxon>Eukaryota</taxon>
        <taxon>Fungi</taxon>
        <taxon>Dikarya</taxon>
        <taxon>Ascomycota</taxon>
        <taxon>Saccharomycotina</taxon>
        <taxon>Pichiomycetes</taxon>
        <taxon>Pichiales</taxon>
        <taxon>Pichiaceae</taxon>
        <taxon>Ogataea</taxon>
    </lineage>
</organism>
<evidence type="ECO:0000313" key="2">
    <source>
        <dbReference type="EMBL" id="KAH3658752.1"/>
    </source>
</evidence>
<sequence length="271" mass="29839">MPASAVVALLFKVVLVSSMSLTELSPAISFFQELLHSAMTSSAYFLFLHSPEKANWFSGFPSGILSQWVVDVDDDHLPVGLALVKESHHTQNLDLLDLARGSDFLQVGGSSMAVARQRVLLRTSAVLRELRGIRAVSDKVSLALFLDLTQTLVAHWICTRNSSVGLFHSSDWNGVKKRLKLPFAIEMGSNGNGQHECLQNHTWPVLWHDKQGNQTELGKVQANKDFEQGQRVVAASVVNIAIENVVQVVKVCNVNERVGDASEGNNNRRDD</sequence>
<accession>A0A9P8NT89</accession>
<evidence type="ECO:0000256" key="1">
    <source>
        <dbReference type="SAM" id="SignalP"/>
    </source>
</evidence>
<gene>
    <name evidence="2" type="ORF">OGATHE_006477</name>
</gene>
<reference evidence="2" key="2">
    <citation type="submission" date="2021-01" db="EMBL/GenBank/DDBJ databases">
        <authorList>
            <person name="Schikora-Tamarit M.A."/>
        </authorList>
    </citation>
    <scope>NUCLEOTIDE SEQUENCE</scope>
    <source>
        <strain evidence="2">NCAIM Y.01608</strain>
    </source>
</reference>
<feature type="chain" id="PRO_5040490215" evidence="1">
    <location>
        <begin position="19"/>
        <end position="271"/>
    </location>
</feature>
<dbReference type="EMBL" id="JAEUBD010001571">
    <property type="protein sequence ID" value="KAH3658752.1"/>
    <property type="molecule type" value="Genomic_DNA"/>
</dbReference>
<comment type="caution">
    <text evidence="2">The sequence shown here is derived from an EMBL/GenBank/DDBJ whole genome shotgun (WGS) entry which is preliminary data.</text>
</comment>
<evidence type="ECO:0000313" key="3">
    <source>
        <dbReference type="Proteomes" id="UP000788993"/>
    </source>
</evidence>
<protein>
    <submittedName>
        <fullName evidence="2">Uncharacterized protein</fullName>
    </submittedName>
</protein>
<proteinExistence type="predicted"/>
<keyword evidence="1" id="KW-0732">Signal</keyword>
<name>A0A9P8NT89_9ASCO</name>